<feature type="transmembrane region" description="Helical" evidence="1">
    <location>
        <begin position="241"/>
        <end position="260"/>
    </location>
</feature>
<comment type="caution">
    <text evidence="2">The sequence shown here is derived from an EMBL/GenBank/DDBJ whole genome shotgun (WGS) entry which is preliminary data.</text>
</comment>
<feature type="transmembrane region" description="Helical" evidence="1">
    <location>
        <begin position="183"/>
        <end position="208"/>
    </location>
</feature>
<proteinExistence type="predicted"/>
<accession>A0ABW3ULE8</accession>
<protein>
    <submittedName>
        <fullName evidence="2">Uncharacterized protein</fullName>
    </submittedName>
</protein>
<keyword evidence="1" id="KW-0472">Membrane</keyword>
<evidence type="ECO:0000313" key="3">
    <source>
        <dbReference type="Proteomes" id="UP001597180"/>
    </source>
</evidence>
<gene>
    <name evidence="2" type="ORF">ACFQ4B_11230</name>
</gene>
<keyword evidence="1" id="KW-1133">Transmembrane helix</keyword>
<keyword evidence="3" id="KW-1185">Reference proteome</keyword>
<dbReference type="EMBL" id="JBHTLU010000013">
    <property type="protein sequence ID" value="MFD1220696.1"/>
    <property type="molecule type" value="Genomic_DNA"/>
</dbReference>
<evidence type="ECO:0000313" key="2">
    <source>
        <dbReference type="EMBL" id="MFD1220696.1"/>
    </source>
</evidence>
<evidence type="ECO:0000256" key="1">
    <source>
        <dbReference type="SAM" id="Phobius"/>
    </source>
</evidence>
<dbReference type="RefSeq" id="WP_345587269.1">
    <property type="nucleotide sequence ID" value="NZ_BAABJG010000006.1"/>
</dbReference>
<keyword evidence="1" id="KW-0812">Transmembrane</keyword>
<dbReference type="Proteomes" id="UP001597180">
    <property type="component" value="Unassembled WGS sequence"/>
</dbReference>
<organism evidence="2 3">
    <name type="scientific">Paenibacillus vulneris</name>
    <dbReference type="NCBI Taxonomy" id="1133364"/>
    <lineage>
        <taxon>Bacteria</taxon>
        <taxon>Bacillati</taxon>
        <taxon>Bacillota</taxon>
        <taxon>Bacilli</taxon>
        <taxon>Bacillales</taxon>
        <taxon>Paenibacillaceae</taxon>
        <taxon>Paenibacillus</taxon>
    </lineage>
</organism>
<sequence>MDKNRRLRDLSFGTISVADKSLILGAGVTPLGDPLSGLLANEFNHNFDAYDKAIDSIYNETHIGGSGLHHLLDGQHTIWGAFEAVRDVKTDDSFVTELLQVCEHLLRDAASKSGINPLFSLTQEQFNHLGNMVGELGISKTFLADALTFNGSELLGGLGGLAASLLLGNQPDPSRLSRLSGGLLISSLVTANPILFPIAAGGMVYSAIRSGDPVAAMKQCGKGALVSGSALLVSSLVGGPVWIGCLTGAAVALLVSYAVTNPEDAFRRLKALMRPATVLYRKISLQI</sequence>
<reference evidence="3" key="1">
    <citation type="journal article" date="2019" name="Int. J. Syst. Evol. Microbiol.">
        <title>The Global Catalogue of Microorganisms (GCM) 10K type strain sequencing project: providing services to taxonomists for standard genome sequencing and annotation.</title>
        <authorList>
            <consortium name="The Broad Institute Genomics Platform"/>
            <consortium name="The Broad Institute Genome Sequencing Center for Infectious Disease"/>
            <person name="Wu L."/>
            <person name="Ma J."/>
        </authorList>
    </citation>
    <scope>NUCLEOTIDE SEQUENCE [LARGE SCALE GENOMIC DNA]</scope>
    <source>
        <strain evidence="3">CCUG 53270</strain>
    </source>
</reference>
<name>A0ABW3ULE8_9BACL</name>